<protein>
    <submittedName>
        <fullName evidence="6">Transcriptional regulator</fullName>
    </submittedName>
</protein>
<dbReference type="Pfam" id="PF03466">
    <property type="entry name" value="LysR_substrate"/>
    <property type="match status" value="1"/>
</dbReference>
<gene>
    <name evidence="6" type="ordered locus">EBL_c19600</name>
</gene>
<dbReference type="PANTHER" id="PTHR30537">
    <property type="entry name" value="HTH-TYPE TRANSCRIPTIONAL REGULATOR"/>
    <property type="match status" value="1"/>
</dbReference>
<dbReference type="GO" id="GO:0006351">
    <property type="term" value="P:DNA-templated transcription"/>
    <property type="evidence" value="ECO:0007669"/>
    <property type="project" value="TreeGrafter"/>
</dbReference>
<accession>K6URH3</accession>
<dbReference type="STRING" id="630626.EBL_c19600"/>
<evidence type="ECO:0000313" key="6">
    <source>
        <dbReference type="EMBL" id="AFJ47052.1"/>
    </source>
</evidence>
<dbReference type="Gene3D" id="3.40.190.290">
    <property type="match status" value="1"/>
</dbReference>
<evidence type="ECO:0000256" key="3">
    <source>
        <dbReference type="ARBA" id="ARBA00023125"/>
    </source>
</evidence>
<dbReference type="RefSeq" id="WP_002440943.1">
    <property type="nucleotide sequence ID" value="NC_017910.1"/>
</dbReference>
<dbReference type="Pfam" id="PF00126">
    <property type="entry name" value="HTH_1"/>
    <property type="match status" value="1"/>
</dbReference>
<dbReference type="InterPro" id="IPR058163">
    <property type="entry name" value="LysR-type_TF_proteobact-type"/>
</dbReference>
<dbReference type="InterPro" id="IPR036388">
    <property type="entry name" value="WH-like_DNA-bd_sf"/>
</dbReference>
<dbReference type="eggNOG" id="COG0583">
    <property type="taxonomic scope" value="Bacteria"/>
</dbReference>
<reference evidence="6 7" key="1">
    <citation type="journal article" date="2012" name="J. Bacteriol.">
        <title>Complete genome sequence of the B12-producing Shimwellia blattae strain DSM 4481, isolated from a cockroach.</title>
        <authorList>
            <person name="Brzuszkiewicz E."/>
            <person name="Waschkowitz T."/>
            <person name="Wiezer A."/>
            <person name="Daniel R."/>
        </authorList>
    </citation>
    <scope>NUCLEOTIDE SEQUENCE [LARGE SCALE GENOMIC DNA]</scope>
    <source>
        <strain evidence="7">ATCC 29907 / DSM 4481 / JCM 1650 / NBRC 105725 / CDC 9005-74</strain>
    </source>
</reference>
<dbReference type="InterPro" id="IPR000847">
    <property type="entry name" value="LysR_HTH_N"/>
</dbReference>
<dbReference type="SUPFAM" id="SSF53850">
    <property type="entry name" value="Periplasmic binding protein-like II"/>
    <property type="match status" value="1"/>
</dbReference>
<keyword evidence="2" id="KW-0805">Transcription regulation</keyword>
<evidence type="ECO:0000256" key="4">
    <source>
        <dbReference type="ARBA" id="ARBA00023163"/>
    </source>
</evidence>
<dbReference type="AlphaFoldDB" id="I2B948"/>
<proteinExistence type="inferred from homology"/>
<evidence type="ECO:0000259" key="5">
    <source>
        <dbReference type="PROSITE" id="PS50931"/>
    </source>
</evidence>
<dbReference type="CDD" id="cd08473">
    <property type="entry name" value="PBP2_CrgA_like_4"/>
    <property type="match status" value="1"/>
</dbReference>
<dbReference type="GO" id="GO:0043565">
    <property type="term" value="F:sequence-specific DNA binding"/>
    <property type="evidence" value="ECO:0007669"/>
    <property type="project" value="TreeGrafter"/>
</dbReference>
<evidence type="ECO:0000256" key="2">
    <source>
        <dbReference type="ARBA" id="ARBA00023015"/>
    </source>
</evidence>
<accession>I2B948</accession>
<comment type="similarity">
    <text evidence="1">Belongs to the LysR transcriptional regulatory family.</text>
</comment>
<name>I2B948_SHIBC</name>
<dbReference type="InterPro" id="IPR036390">
    <property type="entry name" value="WH_DNA-bd_sf"/>
</dbReference>
<sequence length="301" mass="33947">MQQDLNDLYYFARVVERGGFAEASRSTGIPRSTLSRRIAALEERLGVRLIQRSTRRFNVTDIGWQYYQHCQSLVADAQAAQMVIERVNQVPRGNVRFSCHVVLLHSCVGAIVSDYMHQFPEVTIEVESTNRRVDVIGEGFDLALRVLPPPLEDSELIVKYLGRGYQSLVASPALLEKYGAPRSLEDLANMPVLGVSQQDERMYGHWRLTNPQGEAQLFSYRPRLASDDLVMLHQGALAGLGVTILPRMMLKADLDAGRLIPVLPEWQPGHRIIHALYPSRRGLLSAVRHFLDYLELTIGDM</sequence>
<dbReference type="OrthoDB" id="5671700at2"/>
<dbReference type="GO" id="GO:0003700">
    <property type="term" value="F:DNA-binding transcription factor activity"/>
    <property type="evidence" value="ECO:0007669"/>
    <property type="project" value="InterPro"/>
</dbReference>
<dbReference type="PATRIC" id="fig|630626.3.peg.1903"/>
<dbReference type="PANTHER" id="PTHR30537:SF31">
    <property type="entry name" value="TRANSCRIPTIONAL REGULATOR, LYSR FAMILY"/>
    <property type="match status" value="1"/>
</dbReference>
<keyword evidence="7" id="KW-1185">Reference proteome</keyword>
<feature type="domain" description="HTH lysR-type" evidence="5">
    <location>
        <begin position="1"/>
        <end position="60"/>
    </location>
</feature>
<evidence type="ECO:0000313" key="7">
    <source>
        <dbReference type="Proteomes" id="UP000001955"/>
    </source>
</evidence>
<dbReference type="PROSITE" id="PS50931">
    <property type="entry name" value="HTH_LYSR"/>
    <property type="match status" value="1"/>
</dbReference>
<keyword evidence="4" id="KW-0804">Transcription</keyword>
<keyword evidence="3" id="KW-0238">DNA-binding</keyword>
<dbReference type="FunFam" id="1.10.10.10:FF:000001">
    <property type="entry name" value="LysR family transcriptional regulator"/>
    <property type="match status" value="1"/>
</dbReference>
<dbReference type="InterPro" id="IPR005119">
    <property type="entry name" value="LysR_subst-bd"/>
</dbReference>
<dbReference type="EMBL" id="CP001560">
    <property type="protein sequence ID" value="AFJ47052.1"/>
    <property type="molecule type" value="Genomic_DNA"/>
</dbReference>
<dbReference type="SUPFAM" id="SSF46785">
    <property type="entry name" value="Winged helix' DNA-binding domain"/>
    <property type="match status" value="1"/>
</dbReference>
<dbReference type="HOGENOM" id="CLU_039613_16_2_6"/>
<dbReference type="Gene3D" id="1.10.10.10">
    <property type="entry name" value="Winged helix-like DNA-binding domain superfamily/Winged helix DNA-binding domain"/>
    <property type="match status" value="1"/>
</dbReference>
<dbReference type="KEGG" id="ebt:EBL_c19600"/>
<evidence type="ECO:0000256" key="1">
    <source>
        <dbReference type="ARBA" id="ARBA00009437"/>
    </source>
</evidence>
<dbReference type="Proteomes" id="UP000001955">
    <property type="component" value="Chromosome"/>
</dbReference>
<organism evidence="6 7">
    <name type="scientific">Shimwellia blattae (strain ATCC 29907 / DSM 4481 / JCM 1650 / NBRC 105725 / CDC 9005-74)</name>
    <name type="common">Escherichia blattae</name>
    <dbReference type="NCBI Taxonomy" id="630626"/>
    <lineage>
        <taxon>Bacteria</taxon>
        <taxon>Pseudomonadati</taxon>
        <taxon>Pseudomonadota</taxon>
        <taxon>Gammaproteobacteria</taxon>
        <taxon>Enterobacterales</taxon>
        <taxon>Enterobacteriaceae</taxon>
        <taxon>Shimwellia</taxon>
    </lineage>
</organism>